<evidence type="ECO:0000313" key="1">
    <source>
        <dbReference type="EMBL" id="KAF9610626.1"/>
    </source>
</evidence>
<organism evidence="1 2">
    <name type="scientific">Coptis chinensis</name>
    <dbReference type="NCBI Taxonomy" id="261450"/>
    <lineage>
        <taxon>Eukaryota</taxon>
        <taxon>Viridiplantae</taxon>
        <taxon>Streptophyta</taxon>
        <taxon>Embryophyta</taxon>
        <taxon>Tracheophyta</taxon>
        <taxon>Spermatophyta</taxon>
        <taxon>Magnoliopsida</taxon>
        <taxon>Ranunculales</taxon>
        <taxon>Ranunculaceae</taxon>
        <taxon>Coptidoideae</taxon>
        <taxon>Coptis</taxon>
    </lineage>
</organism>
<accession>A0A835I4S6</accession>
<protein>
    <submittedName>
        <fullName evidence="1">Uncharacterized protein</fullName>
    </submittedName>
</protein>
<dbReference type="EMBL" id="JADFTS010000004">
    <property type="protein sequence ID" value="KAF9610626.1"/>
    <property type="molecule type" value="Genomic_DNA"/>
</dbReference>
<dbReference type="AlphaFoldDB" id="A0A835I4S6"/>
<proteinExistence type="predicted"/>
<dbReference type="Proteomes" id="UP000631114">
    <property type="component" value="Unassembled WGS sequence"/>
</dbReference>
<evidence type="ECO:0000313" key="2">
    <source>
        <dbReference type="Proteomes" id="UP000631114"/>
    </source>
</evidence>
<name>A0A835I4S6_9MAGN</name>
<keyword evidence="2" id="KW-1185">Reference proteome</keyword>
<sequence length="257" mass="27499">MNGPHTENVLGGSLGRVAATGEGVPFATEGSSEDDQKALIGTAYILDAPRRIHRLDESYVEVDERKPFDADQSPFEMLDEYINYFDAYDNDLMLNFDASEFGEVGVPNMVQPALIGEVYTGNEHALLPFLEPSETNVEGASSSEQKPTIAKTAAADLPMKDAAFRQNSAARSSSSVHVTAGMIHVSGMTLIDSDKIWSLGKSGKADLLLPYGMTMSNVNLISSSFEPMGNTLSSKATAVIFFAVASISSFSGSCFSQ</sequence>
<comment type="caution">
    <text evidence="1">The sequence shown here is derived from an EMBL/GenBank/DDBJ whole genome shotgun (WGS) entry which is preliminary data.</text>
</comment>
<reference evidence="1 2" key="1">
    <citation type="submission" date="2020-10" db="EMBL/GenBank/DDBJ databases">
        <title>The Coptis chinensis genome and diversification of protoberbering-type alkaloids.</title>
        <authorList>
            <person name="Wang B."/>
            <person name="Shu S."/>
            <person name="Song C."/>
            <person name="Liu Y."/>
        </authorList>
    </citation>
    <scope>NUCLEOTIDE SEQUENCE [LARGE SCALE GENOMIC DNA]</scope>
    <source>
        <strain evidence="1">HL-2020</strain>
        <tissue evidence="1">Leaf</tissue>
    </source>
</reference>
<gene>
    <name evidence="1" type="ORF">IFM89_023701</name>
</gene>